<accession>A0A6P9ED94</accession>
<dbReference type="GeneID" id="108989996"/>
<dbReference type="Gramene" id="Jr04_00550_p1">
    <property type="protein sequence ID" value="cds.Jr04_00550_p1"/>
    <property type="gene ID" value="Jr04_00550"/>
</dbReference>
<gene>
    <name evidence="4" type="primary">LOC108989996</name>
</gene>
<dbReference type="AlphaFoldDB" id="A0A6P9ED94"/>
<sequence>MEEEMKKKRNKKKKRKQSKATEDIAVDAGETASLDQNHESNGQDDNGQVSETADAHNDVQNINVDPNGRLPNGTEGASLEETVKELQKENESHIKKEATLEEAIKQLQQKNHSYVQKEASLEETVKVLQNENEWHIKKEATLEETVKQLQQKNHYYVQKEATLEETVNRLQHECHSYIQKEASLEGKISQLLEEKANLGLKGESLEEKVKHLEREKCFWILKENSTKETLANLHGDAAKLQAQVVELEEFRSNLLQENQRLMDNISGLQSQIQNLERSTSSTSSSVDLKMHGSEHEDLNSQMEAALALVEKLMTENAELVEKVNELYVELDQRITTDGLPSATGSIQMFETTETASVDPISESNEDLSLAGKKLESVKIVPMKIENIGSDNVDVEHAAVIPISLESEETGEIVQISMDDNEIRDKELQAANNDEKTAVPLSDAPLVGAPFRLISFVTRYVSGADLVNKNSSH</sequence>
<dbReference type="RefSeq" id="XP_035545429.1">
    <property type="nucleotide sequence ID" value="XM_035689536.1"/>
</dbReference>
<feature type="coiled-coil region" evidence="1">
    <location>
        <begin position="188"/>
        <end position="329"/>
    </location>
</feature>
<evidence type="ECO:0000313" key="3">
    <source>
        <dbReference type="Proteomes" id="UP000235220"/>
    </source>
</evidence>
<dbReference type="Proteomes" id="UP000235220">
    <property type="component" value="Chromosome 4"/>
</dbReference>
<organism evidence="3 4">
    <name type="scientific">Juglans regia</name>
    <name type="common">English walnut</name>
    <dbReference type="NCBI Taxonomy" id="51240"/>
    <lineage>
        <taxon>Eukaryota</taxon>
        <taxon>Viridiplantae</taxon>
        <taxon>Streptophyta</taxon>
        <taxon>Embryophyta</taxon>
        <taxon>Tracheophyta</taxon>
        <taxon>Spermatophyta</taxon>
        <taxon>Magnoliopsida</taxon>
        <taxon>eudicotyledons</taxon>
        <taxon>Gunneridae</taxon>
        <taxon>Pentapetalae</taxon>
        <taxon>rosids</taxon>
        <taxon>fabids</taxon>
        <taxon>Fagales</taxon>
        <taxon>Juglandaceae</taxon>
        <taxon>Juglans</taxon>
    </lineage>
</organism>
<feature type="region of interest" description="Disordered" evidence="2">
    <location>
        <begin position="1"/>
        <end position="75"/>
    </location>
</feature>
<evidence type="ECO:0000256" key="1">
    <source>
        <dbReference type="SAM" id="Coils"/>
    </source>
</evidence>
<dbReference type="Gene3D" id="1.10.287.1490">
    <property type="match status" value="1"/>
</dbReference>
<feature type="compositionally biased region" description="Basic residues" evidence="2">
    <location>
        <begin position="7"/>
        <end position="18"/>
    </location>
</feature>
<feature type="coiled-coil region" evidence="1">
    <location>
        <begin position="76"/>
        <end position="124"/>
    </location>
</feature>
<protein>
    <submittedName>
        <fullName evidence="4">Uncharacterized protein</fullName>
    </submittedName>
</protein>
<reference evidence="4" key="1">
    <citation type="submission" date="2025-08" db="UniProtKB">
        <authorList>
            <consortium name="RefSeq"/>
        </authorList>
    </citation>
    <scope>IDENTIFICATION</scope>
    <source>
        <tissue evidence="4">Leaves</tissue>
    </source>
</reference>
<proteinExistence type="predicted"/>
<keyword evidence="3" id="KW-1185">Reference proteome</keyword>
<keyword evidence="1" id="KW-0175">Coiled coil</keyword>
<evidence type="ECO:0000313" key="4">
    <source>
        <dbReference type="RefSeq" id="XP_035545429.1"/>
    </source>
</evidence>
<name>A0A6P9ED94_JUGRE</name>
<feature type="compositionally biased region" description="Polar residues" evidence="2">
    <location>
        <begin position="33"/>
        <end position="51"/>
    </location>
</feature>
<evidence type="ECO:0000256" key="2">
    <source>
        <dbReference type="SAM" id="MobiDB-lite"/>
    </source>
</evidence>